<reference evidence="1" key="1">
    <citation type="submission" date="2023-10" db="EMBL/GenBank/DDBJ databases">
        <title>Genome assembly of Pristionchus species.</title>
        <authorList>
            <person name="Yoshida K."/>
            <person name="Sommer R.J."/>
        </authorList>
    </citation>
    <scope>NUCLEOTIDE SEQUENCE</scope>
    <source>
        <strain evidence="1">RS0144</strain>
    </source>
</reference>
<dbReference type="Proteomes" id="UP001432027">
    <property type="component" value="Unassembled WGS sequence"/>
</dbReference>
<evidence type="ECO:0000313" key="1">
    <source>
        <dbReference type="EMBL" id="GMS79431.1"/>
    </source>
</evidence>
<evidence type="ECO:0008006" key="3">
    <source>
        <dbReference type="Google" id="ProtNLM"/>
    </source>
</evidence>
<name>A0AAV5SIG1_9BILA</name>
<evidence type="ECO:0000313" key="2">
    <source>
        <dbReference type="Proteomes" id="UP001432027"/>
    </source>
</evidence>
<organism evidence="1 2">
    <name type="scientific">Pristionchus entomophagus</name>
    <dbReference type="NCBI Taxonomy" id="358040"/>
    <lineage>
        <taxon>Eukaryota</taxon>
        <taxon>Metazoa</taxon>
        <taxon>Ecdysozoa</taxon>
        <taxon>Nematoda</taxon>
        <taxon>Chromadorea</taxon>
        <taxon>Rhabditida</taxon>
        <taxon>Rhabditina</taxon>
        <taxon>Diplogasteromorpha</taxon>
        <taxon>Diplogasteroidea</taxon>
        <taxon>Neodiplogasteridae</taxon>
        <taxon>Pristionchus</taxon>
    </lineage>
</organism>
<dbReference type="AlphaFoldDB" id="A0AAV5SIG1"/>
<proteinExistence type="predicted"/>
<gene>
    <name evidence="1" type="ORF">PENTCL1PPCAC_1606</name>
</gene>
<accession>A0AAV5SIG1</accession>
<sequence length="128" mass="14779">MESKKFPFFIARDVVKKGSVISLYFSKMLNARAMWNAKSHTLLKRRWEQRRSTTAPLYNAKTISAYKRITINYGQTSTPDAEMTQFSQIIQQIKLCPPAHPVYGVFEKGSISFSTVIASRMKFANWFD</sequence>
<comment type="caution">
    <text evidence="1">The sequence shown here is derived from an EMBL/GenBank/DDBJ whole genome shotgun (WGS) entry which is preliminary data.</text>
</comment>
<keyword evidence="2" id="KW-1185">Reference proteome</keyword>
<protein>
    <recommendedName>
        <fullName evidence="3">SET domain-containing protein</fullName>
    </recommendedName>
</protein>
<dbReference type="EMBL" id="BTSX01000001">
    <property type="protein sequence ID" value="GMS79431.1"/>
    <property type="molecule type" value="Genomic_DNA"/>
</dbReference>